<evidence type="ECO:0000256" key="2">
    <source>
        <dbReference type="ARBA" id="ARBA00023315"/>
    </source>
</evidence>
<dbReference type="EMBL" id="QZEI01000014">
    <property type="protein sequence ID" value="RLV60586.1"/>
    <property type="molecule type" value="Genomic_DNA"/>
</dbReference>
<feature type="domain" description="N-acetyltransferase" evidence="3">
    <location>
        <begin position="1"/>
        <end position="138"/>
    </location>
</feature>
<evidence type="ECO:0000259" key="3">
    <source>
        <dbReference type="PROSITE" id="PS51186"/>
    </source>
</evidence>
<dbReference type="SUPFAM" id="SSF55729">
    <property type="entry name" value="Acyl-CoA N-acyltransferases (Nat)"/>
    <property type="match status" value="1"/>
</dbReference>
<keyword evidence="1 4" id="KW-0808">Transferase</keyword>
<proteinExistence type="predicted"/>
<evidence type="ECO:0000313" key="5">
    <source>
        <dbReference type="Proteomes" id="UP000281474"/>
    </source>
</evidence>
<dbReference type="AlphaFoldDB" id="A0A3L8PYQ1"/>
<sequence>MKIEVIHEHDTNTYDALVSGVREYNKQKLAGEVSQPLSVVLRDDNQTVIGGVAGRTIYQTFFIEVLWVDEIARGQGIGRRLMELAETEAINRGCVMAQVDTLAVQAPDFYQSLGFDVIGIASGITLDHDRYFLKKSYI</sequence>
<dbReference type="PANTHER" id="PTHR43877:SF2">
    <property type="entry name" value="AMINOALKYLPHOSPHONATE N-ACETYLTRANSFERASE-RELATED"/>
    <property type="match status" value="1"/>
</dbReference>
<accession>A0A3L8PYQ1</accession>
<dbReference type="Pfam" id="PF00583">
    <property type="entry name" value="Acetyltransf_1"/>
    <property type="match status" value="1"/>
</dbReference>
<name>A0A3L8PYQ1_9GAMM</name>
<protein>
    <submittedName>
        <fullName evidence="4">N-acetyltransferase</fullName>
    </submittedName>
</protein>
<dbReference type="GO" id="GO:0016747">
    <property type="term" value="F:acyltransferase activity, transferring groups other than amino-acyl groups"/>
    <property type="evidence" value="ECO:0007669"/>
    <property type="project" value="InterPro"/>
</dbReference>
<organism evidence="4 5">
    <name type="scientific">Parashewanella curva</name>
    <dbReference type="NCBI Taxonomy" id="2338552"/>
    <lineage>
        <taxon>Bacteria</taxon>
        <taxon>Pseudomonadati</taxon>
        <taxon>Pseudomonadota</taxon>
        <taxon>Gammaproteobacteria</taxon>
        <taxon>Alteromonadales</taxon>
        <taxon>Shewanellaceae</taxon>
        <taxon>Parashewanella</taxon>
    </lineage>
</organism>
<keyword evidence="5" id="KW-1185">Reference proteome</keyword>
<dbReference type="CDD" id="cd04301">
    <property type="entry name" value="NAT_SF"/>
    <property type="match status" value="1"/>
</dbReference>
<dbReference type="RefSeq" id="WP_121838193.1">
    <property type="nucleotide sequence ID" value="NZ_ML014763.1"/>
</dbReference>
<dbReference type="Gene3D" id="3.40.630.30">
    <property type="match status" value="1"/>
</dbReference>
<keyword evidence="2" id="KW-0012">Acyltransferase</keyword>
<dbReference type="OrthoDB" id="9787920at2"/>
<reference evidence="4 5" key="1">
    <citation type="submission" date="2018-09" db="EMBL/GenBank/DDBJ databases">
        <title>Phylogeny of the Shewanellaceae, and recommendation for two new genera, Pseudoshewanella and Parashewanella.</title>
        <authorList>
            <person name="Wang G."/>
        </authorList>
    </citation>
    <scope>NUCLEOTIDE SEQUENCE [LARGE SCALE GENOMIC DNA]</scope>
    <source>
        <strain evidence="4 5">C51</strain>
    </source>
</reference>
<evidence type="ECO:0000256" key="1">
    <source>
        <dbReference type="ARBA" id="ARBA00022679"/>
    </source>
</evidence>
<dbReference type="InterPro" id="IPR050832">
    <property type="entry name" value="Bact_Acetyltransf"/>
</dbReference>
<dbReference type="InterPro" id="IPR016181">
    <property type="entry name" value="Acyl_CoA_acyltransferase"/>
</dbReference>
<gene>
    <name evidence="4" type="ORF">D5018_06460</name>
</gene>
<evidence type="ECO:0000313" key="4">
    <source>
        <dbReference type="EMBL" id="RLV60586.1"/>
    </source>
</evidence>
<dbReference type="InterPro" id="IPR000182">
    <property type="entry name" value="GNAT_dom"/>
</dbReference>
<dbReference type="Proteomes" id="UP000281474">
    <property type="component" value="Unassembled WGS sequence"/>
</dbReference>
<comment type="caution">
    <text evidence="4">The sequence shown here is derived from an EMBL/GenBank/DDBJ whole genome shotgun (WGS) entry which is preliminary data.</text>
</comment>
<dbReference type="PROSITE" id="PS51186">
    <property type="entry name" value="GNAT"/>
    <property type="match status" value="1"/>
</dbReference>
<dbReference type="PANTHER" id="PTHR43877">
    <property type="entry name" value="AMINOALKYLPHOSPHONATE N-ACETYLTRANSFERASE-RELATED-RELATED"/>
    <property type="match status" value="1"/>
</dbReference>